<organism evidence="2 3">
    <name type="scientific">Bifidobacterium castoris</name>
    <dbReference type="NCBI Taxonomy" id="2306972"/>
    <lineage>
        <taxon>Bacteria</taxon>
        <taxon>Bacillati</taxon>
        <taxon>Actinomycetota</taxon>
        <taxon>Actinomycetes</taxon>
        <taxon>Bifidobacteriales</taxon>
        <taxon>Bifidobacteriaceae</taxon>
        <taxon>Bifidobacterium</taxon>
    </lineage>
</organism>
<feature type="chain" id="PRO_5019221920" description="Lipoprotein" evidence="1">
    <location>
        <begin position="29"/>
        <end position="139"/>
    </location>
</feature>
<dbReference type="Proteomes" id="UP000288052">
    <property type="component" value="Unassembled WGS sequence"/>
</dbReference>
<comment type="caution">
    <text evidence="2">The sequence shown here is derived from an EMBL/GenBank/DDBJ whole genome shotgun (WGS) entry which is preliminary data.</text>
</comment>
<keyword evidence="1" id="KW-0732">Signal</keyword>
<sequence length="139" mass="15805">MKNQTLKTGTAIVLVAALALTGSGCGQANVTEQAQVNVIEQAEEKCDIQSERGKEIQYAFSLDEGYGNVSTMKCLTNLMPDDVYEHYEADEKKAASYYETHQEPLRGQYDKDGYRWKWRMLFNTTYGPADERILYITKL</sequence>
<dbReference type="AlphaFoldDB" id="A0A430F4W0"/>
<feature type="signal peptide" evidence="1">
    <location>
        <begin position="1"/>
        <end position="28"/>
    </location>
</feature>
<proteinExistence type="predicted"/>
<name>A0A430F4W0_9BIFI</name>
<dbReference type="RefSeq" id="WP_126032895.1">
    <property type="nucleotide sequence ID" value="NZ_QXGI01000012.1"/>
</dbReference>
<accession>A0A430F4W0</accession>
<keyword evidence="3" id="KW-1185">Reference proteome</keyword>
<evidence type="ECO:0000313" key="3">
    <source>
        <dbReference type="Proteomes" id="UP000288052"/>
    </source>
</evidence>
<dbReference type="PROSITE" id="PS51257">
    <property type="entry name" value="PROKAR_LIPOPROTEIN"/>
    <property type="match status" value="1"/>
</dbReference>
<protein>
    <recommendedName>
        <fullName evidence="4">Lipoprotein</fullName>
    </recommendedName>
</protein>
<evidence type="ECO:0008006" key="4">
    <source>
        <dbReference type="Google" id="ProtNLM"/>
    </source>
</evidence>
<gene>
    <name evidence="2" type="ORF">D2E22_1933</name>
</gene>
<dbReference type="EMBL" id="QXGI01000012">
    <property type="protein sequence ID" value="RSX44647.1"/>
    <property type="molecule type" value="Genomic_DNA"/>
</dbReference>
<evidence type="ECO:0000256" key="1">
    <source>
        <dbReference type="SAM" id="SignalP"/>
    </source>
</evidence>
<reference evidence="2 3" key="1">
    <citation type="submission" date="2018-09" db="EMBL/GenBank/DDBJ databases">
        <title>Characterization of the phylogenetic diversity of five novel species belonging to the genus Bifidobacterium.</title>
        <authorList>
            <person name="Lugli G.A."/>
            <person name="Duranti S."/>
            <person name="Milani C."/>
        </authorList>
    </citation>
    <scope>NUCLEOTIDE SEQUENCE [LARGE SCALE GENOMIC DNA]</scope>
    <source>
        <strain evidence="2 3">2020B</strain>
    </source>
</reference>
<evidence type="ECO:0000313" key="2">
    <source>
        <dbReference type="EMBL" id="RSX44647.1"/>
    </source>
</evidence>